<dbReference type="GO" id="GO:0000976">
    <property type="term" value="F:transcription cis-regulatory region binding"/>
    <property type="evidence" value="ECO:0007669"/>
    <property type="project" value="TreeGrafter"/>
</dbReference>
<dbReference type="RefSeq" id="WP_096494194.1">
    <property type="nucleotide sequence ID" value="NZ_CP023445.1"/>
</dbReference>
<dbReference type="InterPro" id="IPR050109">
    <property type="entry name" value="HTH-type_TetR-like_transc_reg"/>
</dbReference>
<dbReference type="GO" id="GO:0003700">
    <property type="term" value="F:DNA-binding transcription factor activity"/>
    <property type="evidence" value="ECO:0007669"/>
    <property type="project" value="TreeGrafter"/>
</dbReference>
<reference evidence="4" key="1">
    <citation type="submission" date="2017-09" db="EMBL/GenBank/DDBJ databases">
        <title>Complete Genome Sequence of ansamitocin-producing Bacterium Actinosynnema pretiosum X47.</title>
        <authorList>
            <person name="Cao G."/>
            <person name="Zong G."/>
            <person name="Zhong C."/>
            <person name="Fu J."/>
        </authorList>
    </citation>
    <scope>NUCLEOTIDE SEQUENCE [LARGE SCALE GENOMIC DNA]</scope>
    <source>
        <strain evidence="4">X47</strain>
    </source>
</reference>
<keyword evidence="1 2" id="KW-0238">DNA-binding</keyword>
<dbReference type="Gene3D" id="1.10.357.10">
    <property type="entry name" value="Tetracycline Repressor, domain 2"/>
    <property type="match status" value="1"/>
</dbReference>
<evidence type="ECO:0000313" key="5">
    <source>
        <dbReference type="Proteomes" id="UP000218505"/>
    </source>
</evidence>
<dbReference type="PANTHER" id="PTHR30055">
    <property type="entry name" value="HTH-TYPE TRANSCRIPTIONAL REGULATOR RUTR"/>
    <property type="match status" value="1"/>
</dbReference>
<gene>
    <name evidence="4" type="ORF">CNX65_16870</name>
</gene>
<dbReference type="PANTHER" id="PTHR30055:SF146">
    <property type="entry name" value="HTH-TYPE TRANSCRIPTIONAL DUAL REGULATOR CECR"/>
    <property type="match status" value="1"/>
</dbReference>
<sequence>MTVTDERNRVILDAAIGLFLRYGYRKTAMDEVARAAGLSRQGLYLHYRAKDVLFAAVLERMVGQVREAALAELARVGAPVERRVLSALEALHGEAATASSASVSELLRAAAEVSGPLLRRLHDDVVAALVDVLEESGVAGAWEPGGVGAVELAEHLYLVSSAVKQLDAPVDVQRERLRVAVRIVLRGDGRGQR</sequence>
<evidence type="ECO:0000256" key="1">
    <source>
        <dbReference type="ARBA" id="ARBA00023125"/>
    </source>
</evidence>
<protein>
    <recommendedName>
        <fullName evidence="3">HTH tetR-type domain-containing protein</fullName>
    </recommendedName>
</protein>
<organism evidence="4 5">
    <name type="scientific">Actinosynnema pretiosum</name>
    <dbReference type="NCBI Taxonomy" id="42197"/>
    <lineage>
        <taxon>Bacteria</taxon>
        <taxon>Bacillati</taxon>
        <taxon>Actinomycetota</taxon>
        <taxon>Actinomycetes</taxon>
        <taxon>Pseudonocardiales</taxon>
        <taxon>Pseudonocardiaceae</taxon>
        <taxon>Actinosynnema</taxon>
    </lineage>
</organism>
<dbReference type="EMBL" id="CP023445">
    <property type="protein sequence ID" value="ATE54746.1"/>
    <property type="molecule type" value="Genomic_DNA"/>
</dbReference>
<evidence type="ECO:0000259" key="3">
    <source>
        <dbReference type="PROSITE" id="PS50977"/>
    </source>
</evidence>
<evidence type="ECO:0000256" key="2">
    <source>
        <dbReference type="PROSITE-ProRule" id="PRU00335"/>
    </source>
</evidence>
<dbReference type="Pfam" id="PF00440">
    <property type="entry name" value="TetR_N"/>
    <property type="match status" value="1"/>
</dbReference>
<dbReference type="AlphaFoldDB" id="A0A290Z6X2"/>
<feature type="DNA-binding region" description="H-T-H motif" evidence="2">
    <location>
        <begin position="28"/>
        <end position="47"/>
    </location>
</feature>
<proteinExistence type="predicted"/>
<dbReference type="Proteomes" id="UP000218505">
    <property type="component" value="Chromosome"/>
</dbReference>
<accession>A0A290Z6X2</accession>
<dbReference type="InterPro" id="IPR001647">
    <property type="entry name" value="HTH_TetR"/>
</dbReference>
<dbReference type="KEGG" id="apre:CNX65_16870"/>
<name>A0A290Z6X2_9PSEU</name>
<dbReference type="PROSITE" id="PS50977">
    <property type="entry name" value="HTH_TETR_2"/>
    <property type="match status" value="1"/>
</dbReference>
<dbReference type="PRINTS" id="PR00455">
    <property type="entry name" value="HTHTETR"/>
</dbReference>
<evidence type="ECO:0000313" key="4">
    <source>
        <dbReference type="EMBL" id="ATE54746.1"/>
    </source>
</evidence>
<feature type="domain" description="HTH tetR-type" evidence="3">
    <location>
        <begin position="5"/>
        <end position="65"/>
    </location>
</feature>
<keyword evidence="5" id="KW-1185">Reference proteome</keyword>
<dbReference type="SUPFAM" id="SSF46689">
    <property type="entry name" value="Homeodomain-like"/>
    <property type="match status" value="1"/>
</dbReference>
<dbReference type="InterPro" id="IPR009057">
    <property type="entry name" value="Homeodomain-like_sf"/>
</dbReference>